<keyword evidence="3" id="KW-0731">Sigma factor</keyword>
<dbReference type="InterPro" id="IPR013249">
    <property type="entry name" value="RNA_pol_sigma70_r4_t2"/>
</dbReference>
<dbReference type="GO" id="GO:0006352">
    <property type="term" value="P:DNA-templated transcription initiation"/>
    <property type="evidence" value="ECO:0007669"/>
    <property type="project" value="InterPro"/>
</dbReference>
<sequence length="187" mass="22161">MKKLTDKYIWKSLKKGDLNAFSVLFESYYSQLYNYGLKISKNEALTEDSLQDFFLYIYEHRENLSNLDTIAPYLFLSYKRFLMRMMKKKSKLKYSDISDEIAVDLEFTAEEIMTAQETEEFNNTQLSTLLNELPKRQKEAIYLKYYSGLKAREISEIMNINYQSVVNLLHKGIKNLKENISISKLFN</sequence>
<dbReference type="GO" id="GO:0016987">
    <property type="term" value="F:sigma factor activity"/>
    <property type="evidence" value="ECO:0007669"/>
    <property type="project" value="UniProtKB-KW"/>
</dbReference>
<organism evidence="6 7">
    <name type="scientific">Polaribacter reichenbachii</name>
    <dbReference type="NCBI Taxonomy" id="996801"/>
    <lineage>
        <taxon>Bacteria</taxon>
        <taxon>Pseudomonadati</taxon>
        <taxon>Bacteroidota</taxon>
        <taxon>Flavobacteriia</taxon>
        <taxon>Flavobacteriales</taxon>
        <taxon>Flavobacteriaceae</taxon>
    </lineage>
</organism>
<evidence type="ECO:0000313" key="7">
    <source>
        <dbReference type="Proteomes" id="UP000092612"/>
    </source>
</evidence>
<reference evidence="7" key="1">
    <citation type="submission" date="2016-02" db="EMBL/GenBank/DDBJ databases">
        <title>Paenibacillus sp. LPB0068, isolated from Crassostrea gigas.</title>
        <authorList>
            <person name="Shin S.-K."/>
            <person name="Yi H."/>
        </authorList>
    </citation>
    <scope>NUCLEOTIDE SEQUENCE [LARGE SCALE GENOMIC DNA]</scope>
    <source>
        <strain evidence="7">KCTC 23969</strain>
    </source>
</reference>
<accession>A0A1B8TYL5</accession>
<evidence type="ECO:0000259" key="5">
    <source>
        <dbReference type="Pfam" id="PF08281"/>
    </source>
</evidence>
<keyword evidence="7" id="KW-1185">Reference proteome</keyword>
<dbReference type="CDD" id="cd06171">
    <property type="entry name" value="Sigma70_r4"/>
    <property type="match status" value="1"/>
</dbReference>
<dbReference type="NCBIfam" id="TIGR02937">
    <property type="entry name" value="sigma70-ECF"/>
    <property type="match status" value="1"/>
</dbReference>
<dbReference type="SUPFAM" id="SSF88659">
    <property type="entry name" value="Sigma3 and sigma4 domains of RNA polymerase sigma factors"/>
    <property type="match status" value="1"/>
</dbReference>
<dbReference type="AlphaFoldDB" id="A0A1B8TYL5"/>
<evidence type="ECO:0000256" key="4">
    <source>
        <dbReference type="ARBA" id="ARBA00023163"/>
    </source>
</evidence>
<dbReference type="STRING" id="996801.BW723_06020"/>
<dbReference type="Pfam" id="PF08281">
    <property type="entry name" value="Sigma70_r4_2"/>
    <property type="match status" value="1"/>
</dbReference>
<evidence type="ECO:0000256" key="3">
    <source>
        <dbReference type="ARBA" id="ARBA00023082"/>
    </source>
</evidence>
<dbReference type="SUPFAM" id="SSF88946">
    <property type="entry name" value="Sigma2 domain of RNA polymerase sigma factors"/>
    <property type="match status" value="1"/>
</dbReference>
<evidence type="ECO:0000313" key="6">
    <source>
        <dbReference type="EMBL" id="OBY64690.1"/>
    </source>
</evidence>
<evidence type="ECO:0000256" key="2">
    <source>
        <dbReference type="ARBA" id="ARBA00023015"/>
    </source>
</evidence>
<dbReference type="OrthoDB" id="9150024at2"/>
<comment type="caution">
    <text evidence="6">The sequence shown here is derived from an EMBL/GenBank/DDBJ whole genome shotgun (WGS) entry which is preliminary data.</text>
</comment>
<comment type="similarity">
    <text evidence="1">Belongs to the sigma-70 factor family. ECF subfamily.</text>
</comment>
<dbReference type="EMBL" id="LSFL01000034">
    <property type="protein sequence ID" value="OBY64690.1"/>
    <property type="molecule type" value="Genomic_DNA"/>
</dbReference>
<proteinExistence type="inferred from homology"/>
<keyword evidence="4" id="KW-0804">Transcription</keyword>
<dbReference type="InterPro" id="IPR014284">
    <property type="entry name" value="RNA_pol_sigma-70_dom"/>
</dbReference>
<dbReference type="InterPro" id="IPR039425">
    <property type="entry name" value="RNA_pol_sigma-70-like"/>
</dbReference>
<dbReference type="Gene3D" id="1.10.1740.10">
    <property type="match status" value="1"/>
</dbReference>
<dbReference type="GO" id="GO:0003677">
    <property type="term" value="F:DNA binding"/>
    <property type="evidence" value="ECO:0007669"/>
    <property type="project" value="InterPro"/>
</dbReference>
<dbReference type="RefSeq" id="WP_068360817.1">
    <property type="nucleotide sequence ID" value="NZ_CP019337.1"/>
</dbReference>
<dbReference type="PANTHER" id="PTHR43133">
    <property type="entry name" value="RNA POLYMERASE ECF-TYPE SIGMA FACTO"/>
    <property type="match status" value="1"/>
</dbReference>
<dbReference type="PANTHER" id="PTHR43133:SF46">
    <property type="entry name" value="RNA POLYMERASE SIGMA-70 FACTOR ECF SUBFAMILY"/>
    <property type="match status" value="1"/>
</dbReference>
<gene>
    <name evidence="6" type="ORF">LPB301_09700</name>
</gene>
<dbReference type="KEGG" id="prn:BW723_06020"/>
<dbReference type="Gene3D" id="1.10.10.10">
    <property type="entry name" value="Winged helix-like DNA-binding domain superfamily/Winged helix DNA-binding domain"/>
    <property type="match status" value="1"/>
</dbReference>
<dbReference type="InterPro" id="IPR036388">
    <property type="entry name" value="WH-like_DNA-bd_sf"/>
</dbReference>
<keyword evidence="2" id="KW-0805">Transcription regulation</keyword>
<evidence type="ECO:0000256" key="1">
    <source>
        <dbReference type="ARBA" id="ARBA00010641"/>
    </source>
</evidence>
<name>A0A1B8TYL5_9FLAO</name>
<dbReference type="InterPro" id="IPR013324">
    <property type="entry name" value="RNA_pol_sigma_r3/r4-like"/>
</dbReference>
<dbReference type="InterPro" id="IPR013325">
    <property type="entry name" value="RNA_pol_sigma_r2"/>
</dbReference>
<feature type="domain" description="RNA polymerase sigma factor 70 region 4 type 2" evidence="5">
    <location>
        <begin position="125"/>
        <end position="176"/>
    </location>
</feature>
<dbReference type="Proteomes" id="UP000092612">
    <property type="component" value="Unassembled WGS sequence"/>
</dbReference>
<protein>
    <submittedName>
        <fullName evidence="6">RNA polymerase subunit sigma</fullName>
    </submittedName>
</protein>